<dbReference type="RefSeq" id="WP_146892815.1">
    <property type="nucleotide sequence ID" value="NZ_VORX01000003.1"/>
</dbReference>
<sequence length="249" mass="26702">MKKELLKEQDGQRDFNKRRQFLKLSGVVVIGSGLMMACSNDDDGTDLDPEVFDLGSGNLGILNYAYALEQLEAAFYTKVLDGAYWAGAPANEKRILEDVYNHEVIHREFFKTAITAVAPNDIVPQLEFNFSSVDFSSRASVLGTSKVLEDTGVKAYNGAGKLINVGDAAGMAYLTLAGKIVSVEARHASVIRDLLNPKSQDFAGDDILIGLSGTGKAFDKAAEPSEVLAEVGATGFVVTPFTAKNLPTS</sequence>
<accession>A0A5C7AIW6</accession>
<dbReference type="EMBL" id="VORX01000003">
    <property type="protein sequence ID" value="TXE08660.1"/>
    <property type="molecule type" value="Genomic_DNA"/>
</dbReference>
<evidence type="ECO:0000313" key="1">
    <source>
        <dbReference type="EMBL" id="TXE08660.1"/>
    </source>
</evidence>
<comment type="caution">
    <text evidence="1">The sequence shown here is derived from an EMBL/GenBank/DDBJ whole genome shotgun (WGS) entry which is preliminary data.</text>
</comment>
<reference evidence="1 2" key="1">
    <citation type="submission" date="2019-08" db="EMBL/GenBank/DDBJ databases">
        <title>Genome sequence of Gelidibacter salicanalis IC162T.</title>
        <authorList>
            <person name="Bowman J.P."/>
        </authorList>
    </citation>
    <scope>NUCLEOTIDE SEQUENCE [LARGE SCALE GENOMIC DNA]</scope>
    <source>
        <strain evidence="1 2">IC162</strain>
    </source>
</reference>
<keyword evidence="2" id="KW-1185">Reference proteome</keyword>
<name>A0A5C7AIW6_9FLAO</name>
<dbReference type="Pfam" id="PF13668">
    <property type="entry name" value="Ferritin_2"/>
    <property type="match status" value="1"/>
</dbReference>
<organism evidence="1 2">
    <name type="scientific">Gelidibacter salicanalis</name>
    <dbReference type="NCBI Taxonomy" id="291193"/>
    <lineage>
        <taxon>Bacteria</taxon>
        <taxon>Pseudomonadati</taxon>
        <taxon>Bacteroidota</taxon>
        <taxon>Flavobacteriia</taxon>
        <taxon>Flavobacteriales</taxon>
        <taxon>Flavobacteriaceae</taxon>
        <taxon>Gelidibacter</taxon>
    </lineage>
</organism>
<dbReference type="SUPFAM" id="SSF47240">
    <property type="entry name" value="Ferritin-like"/>
    <property type="match status" value="1"/>
</dbReference>
<dbReference type="AlphaFoldDB" id="A0A5C7AIW6"/>
<dbReference type="Proteomes" id="UP000321734">
    <property type="component" value="Unassembled WGS sequence"/>
</dbReference>
<dbReference type="InterPro" id="IPR009078">
    <property type="entry name" value="Ferritin-like_SF"/>
</dbReference>
<gene>
    <name evidence="1" type="ORF">ES711_09185</name>
</gene>
<dbReference type="OrthoDB" id="954262at2"/>
<evidence type="ECO:0000313" key="2">
    <source>
        <dbReference type="Proteomes" id="UP000321734"/>
    </source>
</evidence>
<protein>
    <submittedName>
        <fullName evidence="1">Ferritin-like domain-containing protein</fullName>
    </submittedName>
</protein>
<proteinExistence type="predicted"/>